<keyword evidence="4" id="KW-0732">Signal</keyword>
<evidence type="ECO:0000313" key="5">
    <source>
        <dbReference type="EMBL" id="KFF19405.1"/>
    </source>
</evidence>
<sequence length="945" mass="106784">MKKWMAVFLFISQVAISFAQSETGFHGKIIDSRTQKPLQYVVVSIQNSSTMQLTDSDGAFKLLLLSEGNQLLLLHSQGYKDLLFPVKVVSGQMIDLGVLSLEEDNQIGSQTILITLSESDLTDDNSTSENTSGLLQSSRDAFLQASAFNWGQARFRMRGLDSEHAKMTINGVEMNKMYDGRPQWGNWGGLNDATRNQEFSVGTATSDYTFGGILGTQQINTRASVYRPSSRITFSGSNTNYSLRAMATYATGLMPSGWAFVVSAGKRWASEGYFEGTNYDADSFFMSVEKKLSDSHSLNFTGFYTPNSRGKNSPNTREVTELTNEQYNSYWGWQDGKKRNARIKTVEEPVLMLNHFFKIDDKTILNSSITYQFGKISNSNIDYQNADSPDPTYYRKMPSYYSSLYAKDQGEYPGNFTPDYENAEINRIQFLANPQINWDELYWSNRTVTTDSKGVVNGYMPAQSHYVLYEDRTDDKTLSFNSTLNAQLTENIFFNGGIAFRNLKSHNYQLLTDLLGGSYFVDIDLFYKGDQAQSDLLHPNRQVGEGDTYGYNYNYLANTVDVFTQFKFSYRKVDFYLAQAFSSATYQRDGLYQNGIYATNSFGKSEKVNFENFAFKGGLTYKISGKQWLFFNGAHLTKAPTIRNTFPNARLNNGIVDGIESMNISSLEGNYIFHSPKLKTRLTGYYTLIKNATQTSFFYAEGIFDDGAGYDNTNAFVSQTLTHLNKKNIGAELSFEYQILPTFKTTLSAAYGQYTYDSNPNVTITNDAQASLTNSNPVYNFGTAALKNYKQPGMPQQAYSLGIEYRNPRYWWLGTNINYLANSYIDVSPISRTAQFFINPKSGFPFSEATEERARVLLKQEKFNPITLLNITGGKSWRIRRKNVSFFASINNVLNTVYKTGGFEQARNANFRRLDQQASSGTPSFAPKYFYGYGRTYFGNLAINL</sequence>
<dbReference type="Proteomes" id="UP000198424">
    <property type="component" value="Unassembled WGS sequence"/>
</dbReference>
<evidence type="ECO:0000256" key="2">
    <source>
        <dbReference type="ARBA" id="ARBA00023136"/>
    </source>
</evidence>
<dbReference type="GO" id="GO:0009279">
    <property type="term" value="C:cell outer membrane"/>
    <property type="evidence" value="ECO:0007669"/>
    <property type="project" value="UniProtKB-SubCell"/>
</dbReference>
<dbReference type="Pfam" id="PF13715">
    <property type="entry name" value="CarbopepD_reg_2"/>
    <property type="match status" value="1"/>
</dbReference>
<keyword evidence="5" id="KW-0675">Receptor</keyword>
<gene>
    <name evidence="6" type="ORF">B0A62_04165</name>
    <name evidence="5" type="ORF">IW20_02665</name>
</gene>
<dbReference type="Gene3D" id="2.40.170.20">
    <property type="entry name" value="TonB-dependent receptor, beta-barrel domain"/>
    <property type="match status" value="1"/>
</dbReference>
<dbReference type="SUPFAM" id="SSF56935">
    <property type="entry name" value="Porins"/>
    <property type="match status" value="1"/>
</dbReference>
<dbReference type="EMBL" id="JPRM01000003">
    <property type="protein sequence ID" value="KFF19405.1"/>
    <property type="molecule type" value="Genomic_DNA"/>
</dbReference>
<evidence type="ECO:0000256" key="1">
    <source>
        <dbReference type="ARBA" id="ARBA00004442"/>
    </source>
</evidence>
<comment type="caution">
    <text evidence="5">The sequence shown here is derived from an EMBL/GenBank/DDBJ whole genome shotgun (WGS) entry which is preliminary data.</text>
</comment>
<evidence type="ECO:0000313" key="6">
    <source>
        <dbReference type="EMBL" id="OXA97081.1"/>
    </source>
</evidence>
<dbReference type="EMBL" id="MUGY01000004">
    <property type="protein sequence ID" value="OXA97081.1"/>
    <property type="molecule type" value="Genomic_DNA"/>
</dbReference>
<dbReference type="AlphaFoldDB" id="A0A086ARU1"/>
<dbReference type="Gene3D" id="2.60.40.1120">
    <property type="entry name" value="Carboxypeptidase-like, regulatory domain"/>
    <property type="match status" value="1"/>
</dbReference>
<evidence type="ECO:0000256" key="3">
    <source>
        <dbReference type="ARBA" id="ARBA00023237"/>
    </source>
</evidence>
<dbReference type="Proteomes" id="UP000028712">
    <property type="component" value="Unassembled WGS sequence"/>
</dbReference>
<keyword evidence="3" id="KW-0998">Cell outer membrane</keyword>
<dbReference type="InterPro" id="IPR036942">
    <property type="entry name" value="Beta-barrel_TonB_sf"/>
</dbReference>
<name>A0A086ARU1_FLAHY</name>
<organism evidence="5 7">
    <name type="scientific">Flavobacterium hydatis</name>
    <name type="common">Cytophaga aquatilis</name>
    <dbReference type="NCBI Taxonomy" id="991"/>
    <lineage>
        <taxon>Bacteria</taxon>
        <taxon>Pseudomonadati</taxon>
        <taxon>Bacteroidota</taxon>
        <taxon>Flavobacteriia</taxon>
        <taxon>Flavobacteriales</taxon>
        <taxon>Flavobacteriaceae</taxon>
        <taxon>Flavobacterium</taxon>
    </lineage>
</organism>
<keyword evidence="8" id="KW-1185">Reference proteome</keyword>
<dbReference type="RefSeq" id="WP_035618378.1">
    <property type="nucleotide sequence ID" value="NZ_JBEWQG010000001.1"/>
</dbReference>
<dbReference type="STRING" id="991.IW20_02665"/>
<dbReference type="eggNOG" id="COG1629">
    <property type="taxonomic scope" value="Bacteria"/>
</dbReference>
<evidence type="ECO:0000313" key="8">
    <source>
        <dbReference type="Proteomes" id="UP000198424"/>
    </source>
</evidence>
<accession>A0A086ARU1</accession>
<evidence type="ECO:0000313" key="7">
    <source>
        <dbReference type="Proteomes" id="UP000028712"/>
    </source>
</evidence>
<reference evidence="5 7" key="1">
    <citation type="submission" date="2014-07" db="EMBL/GenBank/DDBJ databases">
        <title>Genome of Flavobacterium hydatis DSM 2063.</title>
        <authorList>
            <person name="Pipes S.E."/>
            <person name="Stropko S.J."/>
            <person name="Newman J.D."/>
        </authorList>
    </citation>
    <scope>NUCLEOTIDE SEQUENCE [LARGE SCALE GENOMIC DNA]</scope>
    <source>
        <strain evidence="5 7">DSM 2063</strain>
    </source>
</reference>
<dbReference type="OrthoDB" id="1453181at2"/>
<evidence type="ECO:0000256" key="4">
    <source>
        <dbReference type="SAM" id="SignalP"/>
    </source>
</evidence>
<proteinExistence type="predicted"/>
<protein>
    <submittedName>
        <fullName evidence="5">TonB-dependent receptor</fullName>
    </submittedName>
</protein>
<reference evidence="6 8" key="2">
    <citation type="submission" date="2016-11" db="EMBL/GenBank/DDBJ databases">
        <title>Whole genomes of Flavobacteriaceae.</title>
        <authorList>
            <person name="Stine C."/>
            <person name="Li C."/>
            <person name="Tadesse D."/>
        </authorList>
    </citation>
    <scope>NUCLEOTIDE SEQUENCE [LARGE SCALE GENOMIC DNA]</scope>
    <source>
        <strain evidence="6 8">ATCC 29551</strain>
    </source>
</reference>
<dbReference type="InterPro" id="IPR008969">
    <property type="entry name" value="CarboxyPept-like_regulatory"/>
</dbReference>
<feature type="chain" id="PRO_5001803292" evidence="4">
    <location>
        <begin position="20"/>
        <end position="945"/>
    </location>
</feature>
<comment type="subcellular location">
    <subcellularLocation>
        <location evidence="1">Cell outer membrane</location>
    </subcellularLocation>
</comment>
<dbReference type="SUPFAM" id="SSF49464">
    <property type="entry name" value="Carboxypeptidase regulatory domain-like"/>
    <property type="match status" value="1"/>
</dbReference>
<feature type="signal peptide" evidence="4">
    <location>
        <begin position="1"/>
        <end position="19"/>
    </location>
</feature>
<keyword evidence="2" id="KW-0472">Membrane</keyword>